<dbReference type="OMA" id="KMQPDMK"/>
<feature type="coiled-coil region" evidence="10">
    <location>
        <begin position="247"/>
        <end position="281"/>
    </location>
</feature>
<dbReference type="CDD" id="cd11660">
    <property type="entry name" value="SANT_TRF"/>
    <property type="match status" value="1"/>
</dbReference>
<dbReference type="Proteomes" id="UP000030689">
    <property type="component" value="Unassembled WGS sequence"/>
</dbReference>
<gene>
    <name evidence="14" type="ORF">EUTSA_v10010562mg</name>
</gene>
<dbReference type="SMART" id="SM00717">
    <property type="entry name" value="SANT"/>
    <property type="match status" value="1"/>
</dbReference>
<evidence type="ECO:0000256" key="9">
    <source>
        <dbReference type="ARBA" id="ARBA00032813"/>
    </source>
</evidence>
<dbReference type="Pfam" id="PF00249">
    <property type="entry name" value="Myb_DNA-binding"/>
    <property type="match status" value="1"/>
</dbReference>
<dbReference type="GO" id="GO:0000786">
    <property type="term" value="C:nucleosome"/>
    <property type="evidence" value="ECO:0007669"/>
    <property type="project" value="InterPro"/>
</dbReference>
<evidence type="ECO:0000256" key="2">
    <source>
        <dbReference type="ARBA" id="ARBA00004604"/>
    </source>
</evidence>
<organism evidence="14 15">
    <name type="scientific">Eutrema salsugineum</name>
    <name type="common">Saltwater cress</name>
    <name type="synonym">Sisymbrium salsugineum</name>
    <dbReference type="NCBI Taxonomy" id="72664"/>
    <lineage>
        <taxon>Eukaryota</taxon>
        <taxon>Viridiplantae</taxon>
        <taxon>Streptophyta</taxon>
        <taxon>Embryophyta</taxon>
        <taxon>Tracheophyta</taxon>
        <taxon>Spermatophyta</taxon>
        <taxon>Magnoliopsida</taxon>
        <taxon>eudicotyledons</taxon>
        <taxon>Gunneridae</taxon>
        <taxon>Pentapetalae</taxon>
        <taxon>rosids</taxon>
        <taxon>malvids</taxon>
        <taxon>Brassicales</taxon>
        <taxon>Brassicaceae</taxon>
        <taxon>Eutremeae</taxon>
        <taxon>Eutrema</taxon>
    </lineage>
</organism>
<evidence type="ECO:0000256" key="3">
    <source>
        <dbReference type="ARBA" id="ARBA00022454"/>
    </source>
</evidence>
<dbReference type="InterPro" id="IPR036388">
    <property type="entry name" value="WH-like_DNA-bd_sf"/>
</dbReference>
<dbReference type="InterPro" id="IPR005818">
    <property type="entry name" value="Histone_H1/H5_H15"/>
</dbReference>
<dbReference type="FunFam" id="1.10.10.60:FF:000168">
    <property type="entry name" value="Telomere repeat-binding factor 1"/>
    <property type="match status" value="1"/>
</dbReference>
<keyword evidence="6" id="KW-0238">DNA-binding</keyword>
<evidence type="ECO:0000256" key="8">
    <source>
        <dbReference type="ARBA" id="ARBA00023242"/>
    </source>
</evidence>
<name>V4M057_EUTSA</name>
<keyword evidence="7" id="KW-0804">Transcription</keyword>
<reference evidence="14 15" key="1">
    <citation type="journal article" date="2013" name="Front. Plant Sci.">
        <title>The Reference Genome of the Halophytic Plant Eutrema salsugineum.</title>
        <authorList>
            <person name="Yang R."/>
            <person name="Jarvis D.E."/>
            <person name="Chen H."/>
            <person name="Beilstein M.A."/>
            <person name="Grimwood J."/>
            <person name="Jenkins J."/>
            <person name="Shu S."/>
            <person name="Prochnik S."/>
            <person name="Xin M."/>
            <person name="Ma C."/>
            <person name="Schmutz J."/>
            <person name="Wing R.A."/>
            <person name="Mitchell-Olds T."/>
            <person name="Schumaker K.S."/>
            <person name="Wang X."/>
        </authorList>
    </citation>
    <scope>NUCLEOTIDE SEQUENCE [LARGE SCALE GENOMIC DNA]</scope>
</reference>
<keyword evidence="5 10" id="KW-0175">Coiled coil</keyword>
<dbReference type="PANTHER" id="PTHR46267:SF7">
    <property type="entry name" value="TELOMERE REPEAT-BINDING FACTOR 3"/>
    <property type="match status" value="1"/>
</dbReference>
<dbReference type="Gene3D" id="1.10.10.10">
    <property type="entry name" value="Winged helix-like DNA-binding domain superfamily/Winged helix DNA-binding domain"/>
    <property type="match status" value="1"/>
</dbReference>
<comment type="subcellular location">
    <subcellularLocation>
        <location evidence="1">Chromosome</location>
    </subcellularLocation>
    <subcellularLocation>
        <location evidence="2">Nucleus</location>
        <location evidence="2">Nucleolus</location>
    </subcellularLocation>
</comment>
<evidence type="ECO:0000259" key="12">
    <source>
        <dbReference type="PROSITE" id="PS51294"/>
    </source>
</evidence>
<dbReference type="InterPro" id="IPR009057">
    <property type="entry name" value="Homeodomain-like_sf"/>
</dbReference>
<keyword evidence="4" id="KW-0805">Transcription regulation</keyword>
<protein>
    <recommendedName>
        <fullName evidence="9">MYB transcription factor</fullName>
    </recommendedName>
</protein>
<evidence type="ECO:0000256" key="6">
    <source>
        <dbReference type="ARBA" id="ARBA00023125"/>
    </source>
</evidence>
<evidence type="ECO:0000259" key="11">
    <source>
        <dbReference type="PROSITE" id="PS50090"/>
    </source>
</evidence>
<dbReference type="AlphaFoldDB" id="V4M057"/>
<keyword evidence="15" id="KW-1185">Reference proteome</keyword>
<dbReference type="GO" id="GO:0043047">
    <property type="term" value="F:single-stranded telomeric DNA binding"/>
    <property type="evidence" value="ECO:0007669"/>
    <property type="project" value="EnsemblPlants"/>
</dbReference>
<proteinExistence type="predicted"/>
<dbReference type="SMART" id="SM00526">
    <property type="entry name" value="H15"/>
    <property type="match status" value="1"/>
</dbReference>
<accession>V4M057</accession>
<dbReference type="InterPro" id="IPR036390">
    <property type="entry name" value="WH_DNA-bd_sf"/>
</dbReference>
<dbReference type="STRING" id="72664.V4M057"/>
<dbReference type="PROSITE" id="PS51504">
    <property type="entry name" value="H15"/>
    <property type="match status" value="1"/>
</dbReference>
<dbReference type="EMBL" id="KI517435">
    <property type="protein sequence ID" value="ESQ45548.1"/>
    <property type="molecule type" value="Genomic_DNA"/>
</dbReference>
<dbReference type="InterPro" id="IPR017930">
    <property type="entry name" value="Myb_dom"/>
</dbReference>
<dbReference type="InterPro" id="IPR001005">
    <property type="entry name" value="SANT/Myb"/>
</dbReference>
<feature type="domain" description="H15" evidence="13">
    <location>
        <begin position="124"/>
        <end position="192"/>
    </location>
</feature>
<evidence type="ECO:0000256" key="7">
    <source>
        <dbReference type="ARBA" id="ARBA00023163"/>
    </source>
</evidence>
<evidence type="ECO:0000256" key="4">
    <source>
        <dbReference type="ARBA" id="ARBA00023015"/>
    </source>
</evidence>
<dbReference type="eggNOG" id="ENOG502QSU2">
    <property type="taxonomic scope" value="Eukaryota"/>
</dbReference>
<keyword evidence="3" id="KW-0158">Chromosome</keyword>
<keyword evidence="8" id="KW-0539">Nucleus</keyword>
<dbReference type="KEGG" id="eus:EUTSA_v10010562mg"/>
<dbReference type="Gene3D" id="1.10.10.60">
    <property type="entry name" value="Homeodomain-like"/>
    <property type="match status" value="1"/>
</dbReference>
<dbReference type="Gramene" id="ESQ45548">
    <property type="protein sequence ID" value="ESQ45548"/>
    <property type="gene ID" value="EUTSA_v10010562mg"/>
</dbReference>
<dbReference type="InterPro" id="IPR044597">
    <property type="entry name" value="SMH1-6"/>
</dbReference>
<dbReference type="Pfam" id="PF00538">
    <property type="entry name" value="Linker_histone"/>
    <property type="match status" value="1"/>
</dbReference>
<evidence type="ECO:0000313" key="14">
    <source>
        <dbReference type="EMBL" id="ESQ45548.1"/>
    </source>
</evidence>
<evidence type="ECO:0000256" key="5">
    <source>
        <dbReference type="ARBA" id="ARBA00023054"/>
    </source>
</evidence>
<dbReference type="PANTHER" id="PTHR46267">
    <property type="entry name" value="SINGLE MYB HISTONE 4"/>
    <property type="match status" value="1"/>
</dbReference>
<dbReference type="SUPFAM" id="SSF46689">
    <property type="entry name" value="Homeodomain-like"/>
    <property type="match status" value="1"/>
</dbReference>
<feature type="domain" description="Myb-like" evidence="11">
    <location>
        <begin position="5"/>
        <end position="57"/>
    </location>
</feature>
<evidence type="ECO:0000256" key="1">
    <source>
        <dbReference type="ARBA" id="ARBA00004286"/>
    </source>
</evidence>
<feature type="domain" description="HTH myb-type" evidence="12">
    <location>
        <begin position="1"/>
        <end position="61"/>
    </location>
</feature>
<dbReference type="GO" id="GO:0042803">
    <property type="term" value="F:protein homodimerization activity"/>
    <property type="evidence" value="ECO:0007669"/>
    <property type="project" value="EnsemblPlants"/>
</dbReference>
<dbReference type="PROSITE" id="PS51294">
    <property type="entry name" value="HTH_MYB"/>
    <property type="match status" value="1"/>
</dbReference>
<dbReference type="PROSITE" id="PS50090">
    <property type="entry name" value="MYB_LIKE"/>
    <property type="match status" value="1"/>
</dbReference>
<dbReference type="GO" id="GO:0006334">
    <property type="term" value="P:nucleosome assembly"/>
    <property type="evidence" value="ECO:0007669"/>
    <property type="project" value="InterPro"/>
</dbReference>
<evidence type="ECO:0000256" key="10">
    <source>
        <dbReference type="SAM" id="Coils"/>
    </source>
</evidence>
<evidence type="ECO:0000259" key="13">
    <source>
        <dbReference type="PROSITE" id="PS51504"/>
    </source>
</evidence>
<dbReference type="SUPFAM" id="SSF46785">
    <property type="entry name" value="Winged helix' DNA-binding domain"/>
    <property type="match status" value="1"/>
</dbReference>
<sequence length="312" mass="33972">MGAPKQKWTPEEETALKSGVLKHGTGKWRTILSDPEYSSVLKSRSNVDLKDKWRNISVTALWGSRKKAKLALKRTPSSGPKQDDDNTTALTIVALANGDDGGQQINPTSPPAVSCEPPRAFKGPFTSVDKIILEAITKLEKPLGPDGKSILLYIEENYKMQPDMKRLVTSRLKYLTNVGTLVKINHKYRISSNYVAAGAKQKSPQLMLEANKENSPKPEENGVKNLAKPQVDGEVLMIKGMTAQEAAAAAARAVAEAEFAIAKAEEAAREAEQAEAEAEAAFIFAKAAMKAFKFRMRRQTRSSVNSAACNVS</sequence>
<dbReference type="GO" id="GO:0005730">
    <property type="term" value="C:nucleolus"/>
    <property type="evidence" value="ECO:0007669"/>
    <property type="project" value="UniProtKB-SubCell"/>
</dbReference>
<dbReference type="FunFam" id="1.10.10.10:FF:000937">
    <property type="entry name" value="Telomere repeat-binding factor 1"/>
    <property type="match status" value="1"/>
</dbReference>
<dbReference type="GO" id="GO:0003691">
    <property type="term" value="F:double-stranded telomeric DNA binding"/>
    <property type="evidence" value="ECO:0007669"/>
    <property type="project" value="EnsemblPlants"/>
</dbReference>
<evidence type="ECO:0000313" key="15">
    <source>
        <dbReference type="Proteomes" id="UP000030689"/>
    </source>
</evidence>